<keyword evidence="3" id="KW-1185">Reference proteome</keyword>
<dbReference type="OrthoDB" id="5224238at2759"/>
<accession>A0A9P3FJ77</accession>
<name>A0A9P3FJ77_9PEZI</name>
<dbReference type="PROSITE" id="PS50181">
    <property type="entry name" value="FBOX"/>
    <property type="match status" value="1"/>
</dbReference>
<protein>
    <recommendedName>
        <fullName evidence="1">F-box domain-containing protein</fullName>
    </recommendedName>
</protein>
<gene>
    <name evidence="2" type="ORF">CKM354_000759800</name>
</gene>
<dbReference type="InterPro" id="IPR001810">
    <property type="entry name" value="F-box_dom"/>
</dbReference>
<dbReference type="Proteomes" id="UP000825890">
    <property type="component" value="Unassembled WGS sequence"/>
</dbReference>
<dbReference type="AlphaFoldDB" id="A0A9P3FJ77"/>
<evidence type="ECO:0000313" key="2">
    <source>
        <dbReference type="EMBL" id="GIZ44400.1"/>
    </source>
</evidence>
<dbReference type="EMBL" id="BOLY01000004">
    <property type="protein sequence ID" value="GIZ44400.1"/>
    <property type="molecule type" value="Genomic_DNA"/>
</dbReference>
<comment type="caution">
    <text evidence="2">The sequence shown here is derived from an EMBL/GenBank/DDBJ whole genome shotgun (WGS) entry which is preliminary data.</text>
</comment>
<sequence length="432" mass="49462">MAGTASKLQVTPTTTNSPLHDLPIELLELILPYLESGDLFNLRLASTELAAKTVQYMAKTYFSWLHVIMLDASGMSRLIWVAKHPVYKSAVKRIELNVTLLKDPEEHEHCPWTRESDRTRDKIAKYRTLYANHMDARSDAQHRLKLVLNLFQLAGNIPVISATFGPYMSPLSPGYPNAWGVEKLFRDHGDQVLVRGDALVDQSAYGALCWAIYESTAEIVHLLYGDWEHHLDPWILGHAMLLYPHRAPFTHLRSLTLLLPLQRRYSGLRGVEMRQNCQMIDFNRTAILTLVSQAERLDYLSLTCEISYDSDGGRQCDDTFFQALVAEKLPTYEKPLRYIAEVELNGHEIPKEMLLSFIREHKATLQSLELEKIVDEDRDDPDIKQDVFAAAQDIVGFKLKMDDVSEGEEYARDKPDLPVWETIESWNLSSYL</sequence>
<evidence type="ECO:0000259" key="1">
    <source>
        <dbReference type="PROSITE" id="PS50181"/>
    </source>
</evidence>
<organism evidence="2 3">
    <name type="scientific">Cercospora kikuchii</name>
    <dbReference type="NCBI Taxonomy" id="84275"/>
    <lineage>
        <taxon>Eukaryota</taxon>
        <taxon>Fungi</taxon>
        <taxon>Dikarya</taxon>
        <taxon>Ascomycota</taxon>
        <taxon>Pezizomycotina</taxon>
        <taxon>Dothideomycetes</taxon>
        <taxon>Dothideomycetidae</taxon>
        <taxon>Mycosphaerellales</taxon>
        <taxon>Mycosphaerellaceae</taxon>
        <taxon>Cercospora</taxon>
    </lineage>
</organism>
<reference evidence="2 3" key="1">
    <citation type="submission" date="2021-01" db="EMBL/GenBank/DDBJ databases">
        <title>Cercospora kikuchii MAFF 305040 whole genome shotgun sequence.</title>
        <authorList>
            <person name="Kashiwa T."/>
            <person name="Suzuki T."/>
        </authorList>
    </citation>
    <scope>NUCLEOTIDE SEQUENCE [LARGE SCALE GENOMIC DNA]</scope>
    <source>
        <strain evidence="2 3">MAFF 305040</strain>
    </source>
</reference>
<dbReference type="RefSeq" id="XP_044658887.1">
    <property type="nucleotide sequence ID" value="XM_044802952.1"/>
</dbReference>
<proteinExistence type="predicted"/>
<dbReference type="GeneID" id="68293173"/>
<evidence type="ECO:0000313" key="3">
    <source>
        <dbReference type="Proteomes" id="UP000825890"/>
    </source>
</evidence>
<feature type="domain" description="F-box" evidence="1">
    <location>
        <begin position="16"/>
        <end position="65"/>
    </location>
</feature>